<dbReference type="GO" id="GO:0005829">
    <property type="term" value="C:cytosol"/>
    <property type="evidence" value="ECO:0007669"/>
    <property type="project" value="TreeGrafter"/>
</dbReference>
<dbReference type="Gene3D" id="3.20.20.140">
    <property type="entry name" value="Metal-dependent hydrolases"/>
    <property type="match status" value="1"/>
</dbReference>
<dbReference type="PANTHER" id="PTHR11271:SF6">
    <property type="entry name" value="GUANINE DEAMINASE"/>
    <property type="match status" value="1"/>
</dbReference>
<evidence type="ECO:0000313" key="7">
    <source>
        <dbReference type="Proteomes" id="UP000789706"/>
    </source>
</evidence>
<protein>
    <submittedName>
        <fullName evidence="6">4577_t:CDS:1</fullName>
    </submittedName>
</protein>
<reference evidence="6" key="1">
    <citation type="submission" date="2021-06" db="EMBL/GenBank/DDBJ databases">
        <authorList>
            <person name="Kallberg Y."/>
            <person name="Tangrot J."/>
            <person name="Rosling A."/>
        </authorList>
    </citation>
    <scope>NUCLEOTIDE SEQUENCE</scope>
    <source>
        <strain evidence="6">AZ414A</strain>
    </source>
</reference>
<dbReference type="GO" id="GO:0008892">
    <property type="term" value="F:guanine deaminase activity"/>
    <property type="evidence" value="ECO:0007669"/>
    <property type="project" value="TreeGrafter"/>
</dbReference>
<evidence type="ECO:0000256" key="4">
    <source>
        <dbReference type="ARBA" id="ARBA00022833"/>
    </source>
</evidence>
<dbReference type="InterPro" id="IPR006680">
    <property type="entry name" value="Amidohydro-rel"/>
</dbReference>
<evidence type="ECO:0000256" key="1">
    <source>
        <dbReference type="ARBA" id="ARBA00001947"/>
    </source>
</evidence>
<gene>
    <name evidence="6" type="ORF">DEBURN_LOCUS4870</name>
</gene>
<proteinExistence type="predicted"/>
<dbReference type="GO" id="GO:0046098">
    <property type="term" value="P:guanine metabolic process"/>
    <property type="evidence" value="ECO:0007669"/>
    <property type="project" value="TreeGrafter"/>
</dbReference>
<dbReference type="InterPro" id="IPR051607">
    <property type="entry name" value="Metallo-dep_hydrolases"/>
</dbReference>
<evidence type="ECO:0000256" key="2">
    <source>
        <dbReference type="ARBA" id="ARBA00022723"/>
    </source>
</evidence>
<dbReference type="Gene3D" id="2.30.40.10">
    <property type="entry name" value="Urease, subunit C, domain 1"/>
    <property type="match status" value="1"/>
</dbReference>
<accession>A0A9N9F290</accession>
<name>A0A9N9F290_9GLOM</name>
<dbReference type="EMBL" id="CAJVPK010000399">
    <property type="protein sequence ID" value="CAG8504877.1"/>
    <property type="molecule type" value="Genomic_DNA"/>
</dbReference>
<keyword evidence="3" id="KW-0378">Hydrolase</keyword>
<organism evidence="6 7">
    <name type="scientific">Diversispora eburnea</name>
    <dbReference type="NCBI Taxonomy" id="1213867"/>
    <lineage>
        <taxon>Eukaryota</taxon>
        <taxon>Fungi</taxon>
        <taxon>Fungi incertae sedis</taxon>
        <taxon>Mucoromycota</taxon>
        <taxon>Glomeromycotina</taxon>
        <taxon>Glomeromycetes</taxon>
        <taxon>Diversisporales</taxon>
        <taxon>Diversisporaceae</taxon>
        <taxon>Diversispora</taxon>
    </lineage>
</organism>
<comment type="cofactor">
    <cofactor evidence="1">
        <name>Zn(2+)</name>
        <dbReference type="ChEBI" id="CHEBI:29105"/>
    </cofactor>
</comment>
<dbReference type="OrthoDB" id="194468at2759"/>
<evidence type="ECO:0000259" key="5">
    <source>
        <dbReference type="Pfam" id="PF01979"/>
    </source>
</evidence>
<evidence type="ECO:0000256" key="3">
    <source>
        <dbReference type="ARBA" id="ARBA00022801"/>
    </source>
</evidence>
<feature type="domain" description="Amidohydrolase-related" evidence="5">
    <location>
        <begin position="73"/>
        <end position="350"/>
    </location>
</feature>
<dbReference type="PANTHER" id="PTHR11271">
    <property type="entry name" value="GUANINE DEAMINASE"/>
    <property type="match status" value="1"/>
</dbReference>
<dbReference type="InterPro" id="IPR011059">
    <property type="entry name" value="Metal-dep_hydrolase_composite"/>
</dbReference>
<dbReference type="InterPro" id="IPR032466">
    <property type="entry name" value="Metal_Hydrolase"/>
</dbReference>
<keyword evidence="2" id="KW-0479">Metal-binding</keyword>
<dbReference type="SUPFAM" id="SSF51556">
    <property type="entry name" value="Metallo-dependent hydrolases"/>
    <property type="match status" value="1"/>
</dbReference>
<dbReference type="Proteomes" id="UP000789706">
    <property type="component" value="Unassembled WGS sequence"/>
</dbReference>
<dbReference type="Pfam" id="PF01979">
    <property type="entry name" value="Amidohydro_1"/>
    <property type="match status" value="1"/>
</dbReference>
<comment type="caution">
    <text evidence="6">The sequence shown here is derived from an EMBL/GenBank/DDBJ whole genome shotgun (WGS) entry which is preliminary data.</text>
</comment>
<keyword evidence="7" id="KW-1185">Reference proteome</keyword>
<evidence type="ECO:0000313" key="6">
    <source>
        <dbReference type="EMBL" id="CAG8504877.1"/>
    </source>
</evidence>
<dbReference type="GO" id="GO:0008270">
    <property type="term" value="F:zinc ion binding"/>
    <property type="evidence" value="ECO:0007669"/>
    <property type="project" value="TreeGrafter"/>
</dbReference>
<sequence length="371" mass="41876">MTRIISQIFYGTLIHSLSLTKLSIIPNTLLGIDKFGKIAFVEENIINEQNINDILSKWNVNEEKIIRLTKRQFLIPGFVDTHIHAPQFPNAGTGLDLPLLEWLNKYTFPLEKSYSSLEFAKNVYPVVINNLLRNGTTTAVYFSTIHLESSKYLAKLIHEKGQRGFLGKVNMDRYCPNDYIETIESITPVITPRFAISCTSELLFSLSKLAQEYDLPIQSHLSENKDEIKFVKSLFPNLKDYTSVYEHHNLLNQKTIMAHGIYLSSYERNLIKKLKVGISHCPNSNFSLSSGICNVRKLLNDNIKVGLGTDISGGFGKSILDSIRNASIAKLFYLSTMGGANLVNLENVIGDERNILRVYVQGNFVSGTEFK</sequence>
<dbReference type="AlphaFoldDB" id="A0A9N9F290"/>
<keyword evidence="4" id="KW-0862">Zinc</keyword>